<dbReference type="Pfam" id="PF06428">
    <property type="entry name" value="Sec2p"/>
    <property type="match status" value="1"/>
</dbReference>
<dbReference type="CDD" id="cd21044">
    <property type="entry name" value="Rab11BD_RAB3IP_like"/>
    <property type="match status" value="1"/>
</dbReference>
<name>A0ABP9XQP7_9FUNG</name>
<gene>
    <name evidence="5" type="ORF">HPULCUR_001953</name>
</gene>
<evidence type="ECO:0000256" key="3">
    <source>
        <dbReference type="SAM" id="MobiDB-lite"/>
    </source>
</evidence>
<sequence length="490" mass="56143">MTDTQAQQGITHLYNQLETMIKGETQLKRSISSLSNHSTISSSSSGSSSNSSSSSNVSMINNELDVYSTPNINCSCQYWLVSEQSEHCGLCDQVIPIVKQHHENINGLKEQAAESETKLTEKQALYKAYHNDIESLENEHSRRQELVTGMTNQIQSLNEDIEIVQLKHKDEIAHTIEIEHSKKLVEIELHELTQKLFEEVNTMILAEKKEKILIQEQHDKVGQQLKSTETELVNVQLALNQVRTDMTDQDFNSQPSCSFSSMFSTHENYTLRAQLDMSSLLSDQSQVIEINQDYHQQVHDLDLIAEFKQFTESINSISFSKLLNLPFMKSCLKSDIEPCLRFGLSPKLGCKKILEAIQVKTCLVEPCSIAFLQEKLSIQQQQKQVAVKVKTRLWDRFSSNGGTSGGNNGFYGCQACGRTIEQDETDCWRFRISYFDEWSVIDRYCYDKIASVMEFFCFLRTLKAGTYKQVDIFILYQECSRLRLQMFLSR</sequence>
<dbReference type="PANTHER" id="PTHR14430:SF0">
    <property type="entry name" value="SEC2P DOMAIN-CONTAINING PROTEIN"/>
    <property type="match status" value="1"/>
</dbReference>
<reference evidence="5 6" key="1">
    <citation type="submission" date="2024-04" db="EMBL/GenBank/DDBJ databases">
        <title>genome sequences of Mucor flavus KT1a and Helicostylum pulchrum KT1b strains isolation_sourced from the surface of a dry-aged beef.</title>
        <authorList>
            <person name="Toyotome T."/>
            <person name="Hosono M."/>
            <person name="Torimaru M."/>
            <person name="Fukuda K."/>
            <person name="Mikami N."/>
        </authorList>
    </citation>
    <scope>NUCLEOTIDE SEQUENCE [LARGE SCALE GENOMIC DNA]</scope>
    <source>
        <strain evidence="5 6">KT1b</strain>
    </source>
</reference>
<feature type="domain" description="GDP/GTP exchange factor Sec2 N-terminal" evidence="4">
    <location>
        <begin position="119"/>
        <end position="247"/>
    </location>
</feature>
<evidence type="ECO:0000259" key="4">
    <source>
        <dbReference type="Pfam" id="PF06428"/>
    </source>
</evidence>
<evidence type="ECO:0000256" key="1">
    <source>
        <dbReference type="ARBA" id="ARBA00023054"/>
    </source>
</evidence>
<organism evidence="5 6">
    <name type="scientific">Helicostylum pulchrum</name>
    <dbReference type="NCBI Taxonomy" id="562976"/>
    <lineage>
        <taxon>Eukaryota</taxon>
        <taxon>Fungi</taxon>
        <taxon>Fungi incertae sedis</taxon>
        <taxon>Mucoromycota</taxon>
        <taxon>Mucoromycotina</taxon>
        <taxon>Mucoromycetes</taxon>
        <taxon>Mucorales</taxon>
        <taxon>Mucorineae</taxon>
        <taxon>Mucoraceae</taxon>
        <taxon>Helicostylum</taxon>
    </lineage>
</organism>
<dbReference type="Gene3D" id="6.10.140.910">
    <property type="match status" value="1"/>
</dbReference>
<dbReference type="InterPro" id="IPR040351">
    <property type="entry name" value="RAB3IL/RAB3IP/Sec2"/>
</dbReference>
<feature type="coiled-coil region" evidence="2">
    <location>
        <begin position="98"/>
        <end position="139"/>
    </location>
</feature>
<accession>A0ABP9XQP7</accession>
<keyword evidence="1 2" id="KW-0175">Coiled coil</keyword>
<comment type="caution">
    <text evidence="5">The sequence shown here is derived from an EMBL/GenBank/DDBJ whole genome shotgun (WGS) entry which is preliminary data.</text>
</comment>
<dbReference type="PANTHER" id="PTHR14430">
    <property type="entry name" value="RABIN3-RELATED"/>
    <property type="match status" value="1"/>
</dbReference>
<feature type="region of interest" description="Disordered" evidence="3">
    <location>
        <begin position="35"/>
        <end position="57"/>
    </location>
</feature>
<evidence type="ECO:0000256" key="2">
    <source>
        <dbReference type="SAM" id="Coils"/>
    </source>
</evidence>
<proteinExistence type="predicted"/>
<evidence type="ECO:0000313" key="5">
    <source>
        <dbReference type="EMBL" id="GAA5796580.1"/>
    </source>
</evidence>
<dbReference type="Pfam" id="PF25555">
    <property type="entry name" value="RAB3A-like_C"/>
    <property type="match status" value="1"/>
</dbReference>
<protein>
    <recommendedName>
        <fullName evidence="4">GDP/GTP exchange factor Sec2 N-terminal domain-containing protein</fullName>
    </recommendedName>
</protein>
<keyword evidence="6" id="KW-1185">Reference proteome</keyword>
<dbReference type="InterPro" id="IPR009449">
    <property type="entry name" value="Sec2_N"/>
</dbReference>
<dbReference type="EMBL" id="BAABUJ010000006">
    <property type="protein sequence ID" value="GAA5796580.1"/>
    <property type="molecule type" value="Genomic_DNA"/>
</dbReference>
<dbReference type="Proteomes" id="UP001476247">
    <property type="component" value="Unassembled WGS sequence"/>
</dbReference>
<evidence type="ECO:0000313" key="6">
    <source>
        <dbReference type="Proteomes" id="UP001476247"/>
    </source>
</evidence>
<dbReference type="SUPFAM" id="SSF144284">
    <property type="entry name" value="Sec2 N-terminal region"/>
    <property type="match status" value="1"/>
</dbReference>